<dbReference type="PANTHER" id="PTHR43464:SF19">
    <property type="entry name" value="UBIQUINONE BIOSYNTHESIS O-METHYLTRANSFERASE, MITOCHONDRIAL"/>
    <property type="match status" value="1"/>
</dbReference>
<dbReference type="InterPro" id="IPR029063">
    <property type="entry name" value="SAM-dependent_MTases_sf"/>
</dbReference>
<protein>
    <submittedName>
        <fullName evidence="6">Methyltransferase family protein</fullName>
    </submittedName>
</protein>
<feature type="region of interest" description="Disordered" evidence="4">
    <location>
        <begin position="186"/>
        <end position="212"/>
    </location>
</feature>
<sequence>MVRGMDQQFWDDLYTTKDRLWSGAPNGVLVTEAADLPPGQALDLGCGEGGDALWLAGRGWLVTAVDISRVALERAAAVAGDAKVNWIHADLTEFTPPARAFDLVSCMYGAYLHTAERAVLAMLAAVAPGGTLLIGGHDINDMHGHGHDGEHDGEHDNGPTFDPHDFYQPTEIAELLDDSWTVSVNETRPRVSPAPEGTPHVNDVVLKAQKKT</sequence>
<dbReference type="EMBL" id="SOCP01000009">
    <property type="protein sequence ID" value="TDV47778.1"/>
    <property type="molecule type" value="Genomic_DNA"/>
</dbReference>
<evidence type="ECO:0000313" key="6">
    <source>
        <dbReference type="EMBL" id="TDV47778.1"/>
    </source>
</evidence>
<dbReference type="Gene3D" id="3.40.50.150">
    <property type="entry name" value="Vaccinia Virus protein VP39"/>
    <property type="match status" value="1"/>
</dbReference>
<dbReference type="PANTHER" id="PTHR43464">
    <property type="entry name" value="METHYLTRANSFERASE"/>
    <property type="match status" value="1"/>
</dbReference>
<feature type="compositionally biased region" description="Basic and acidic residues" evidence="4">
    <location>
        <begin position="143"/>
        <end position="165"/>
    </location>
</feature>
<dbReference type="CDD" id="cd02440">
    <property type="entry name" value="AdoMet_MTases"/>
    <property type="match status" value="1"/>
</dbReference>
<reference evidence="6 7" key="1">
    <citation type="submission" date="2019-03" db="EMBL/GenBank/DDBJ databases">
        <title>Genomic Encyclopedia of Archaeal and Bacterial Type Strains, Phase II (KMG-II): from individual species to whole genera.</title>
        <authorList>
            <person name="Goeker M."/>
        </authorList>
    </citation>
    <scope>NUCLEOTIDE SEQUENCE [LARGE SCALE GENOMIC DNA]</scope>
    <source>
        <strain evidence="6 7">DSM 45499</strain>
    </source>
</reference>
<keyword evidence="2 6" id="KW-0808">Transferase</keyword>
<gene>
    <name evidence="6" type="ORF">CLV71_10913</name>
</gene>
<dbReference type="GO" id="GO:0032259">
    <property type="term" value="P:methylation"/>
    <property type="evidence" value="ECO:0007669"/>
    <property type="project" value="UniProtKB-KW"/>
</dbReference>
<dbReference type="InterPro" id="IPR041698">
    <property type="entry name" value="Methyltransf_25"/>
</dbReference>
<feature type="domain" description="Methyltransferase" evidence="5">
    <location>
        <begin position="42"/>
        <end position="130"/>
    </location>
</feature>
<evidence type="ECO:0000256" key="3">
    <source>
        <dbReference type="ARBA" id="ARBA00022691"/>
    </source>
</evidence>
<dbReference type="AlphaFoldDB" id="A0A4R7VFI4"/>
<dbReference type="SUPFAM" id="SSF53335">
    <property type="entry name" value="S-adenosyl-L-methionine-dependent methyltransferases"/>
    <property type="match status" value="1"/>
</dbReference>
<feature type="region of interest" description="Disordered" evidence="4">
    <location>
        <begin position="143"/>
        <end position="166"/>
    </location>
</feature>
<evidence type="ECO:0000256" key="4">
    <source>
        <dbReference type="SAM" id="MobiDB-lite"/>
    </source>
</evidence>
<keyword evidence="1 6" id="KW-0489">Methyltransferase</keyword>
<keyword evidence="7" id="KW-1185">Reference proteome</keyword>
<dbReference type="Proteomes" id="UP000294927">
    <property type="component" value="Unassembled WGS sequence"/>
</dbReference>
<dbReference type="GO" id="GO:0008168">
    <property type="term" value="F:methyltransferase activity"/>
    <property type="evidence" value="ECO:0007669"/>
    <property type="project" value="UniProtKB-KW"/>
</dbReference>
<evidence type="ECO:0000259" key="5">
    <source>
        <dbReference type="Pfam" id="PF13649"/>
    </source>
</evidence>
<evidence type="ECO:0000256" key="2">
    <source>
        <dbReference type="ARBA" id="ARBA00022679"/>
    </source>
</evidence>
<evidence type="ECO:0000256" key="1">
    <source>
        <dbReference type="ARBA" id="ARBA00022603"/>
    </source>
</evidence>
<proteinExistence type="predicted"/>
<organism evidence="6 7">
    <name type="scientific">Actinophytocola oryzae</name>
    <dbReference type="NCBI Taxonomy" id="502181"/>
    <lineage>
        <taxon>Bacteria</taxon>
        <taxon>Bacillati</taxon>
        <taxon>Actinomycetota</taxon>
        <taxon>Actinomycetes</taxon>
        <taxon>Pseudonocardiales</taxon>
        <taxon>Pseudonocardiaceae</taxon>
    </lineage>
</organism>
<comment type="caution">
    <text evidence="6">The sequence shown here is derived from an EMBL/GenBank/DDBJ whole genome shotgun (WGS) entry which is preliminary data.</text>
</comment>
<evidence type="ECO:0000313" key="7">
    <source>
        <dbReference type="Proteomes" id="UP000294927"/>
    </source>
</evidence>
<name>A0A4R7VFI4_9PSEU</name>
<accession>A0A4R7VFI4</accession>
<keyword evidence="3" id="KW-0949">S-adenosyl-L-methionine</keyword>
<dbReference type="Pfam" id="PF13649">
    <property type="entry name" value="Methyltransf_25"/>
    <property type="match status" value="1"/>
</dbReference>